<organism evidence="13 14">
    <name type="scientific">Actinoalloteichus hoggarensis</name>
    <dbReference type="NCBI Taxonomy" id="1470176"/>
    <lineage>
        <taxon>Bacteria</taxon>
        <taxon>Bacillati</taxon>
        <taxon>Actinomycetota</taxon>
        <taxon>Actinomycetes</taxon>
        <taxon>Pseudonocardiales</taxon>
        <taxon>Pseudonocardiaceae</taxon>
        <taxon>Actinoalloteichus</taxon>
    </lineage>
</organism>
<feature type="compositionally biased region" description="Low complexity" evidence="10">
    <location>
        <begin position="19"/>
        <end position="53"/>
    </location>
</feature>
<evidence type="ECO:0000259" key="11">
    <source>
        <dbReference type="PROSITE" id="PS51898"/>
    </source>
</evidence>
<comment type="subunit">
    <text evidence="9">Forms a cyclic heterotetrameric complex composed of two molecules of XerC and two molecules of XerD.</text>
</comment>
<evidence type="ECO:0000256" key="7">
    <source>
        <dbReference type="ARBA" id="ARBA00023172"/>
    </source>
</evidence>
<feature type="active site" evidence="9">
    <location>
        <position position="403"/>
    </location>
</feature>
<dbReference type="Proteomes" id="UP000204221">
    <property type="component" value="Chromosome"/>
</dbReference>
<keyword evidence="3 9" id="KW-0132">Cell division</keyword>
<evidence type="ECO:0000259" key="12">
    <source>
        <dbReference type="PROSITE" id="PS51900"/>
    </source>
</evidence>
<dbReference type="EMBL" id="CP022521">
    <property type="protein sequence ID" value="ASO21413.1"/>
    <property type="molecule type" value="Genomic_DNA"/>
</dbReference>
<dbReference type="AlphaFoldDB" id="A0A221W6W8"/>
<evidence type="ECO:0000256" key="4">
    <source>
        <dbReference type="ARBA" id="ARBA00022829"/>
    </source>
</evidence>
<dbReference type="InterPro" id="IPR004107">
    <property type="entry name" value="Integrase_SAM-like_N"/>
</dbReference>
<keyword evidence="14" id="KW-1185">Reference proteome</keyword>
<dbReference type="SUPFAM" id="SSF56349">
    <property type="entry name" value="DNA breaking-rejoining enzymes"/>
    <property type="match status" value="1"/>
</dbReference>
<feature type="compositionally biased region" description="Low complexity" evidence="10">
    <location>
        <begin position="61"/>
        <end position="82"/>
    </location>
</feature>
<feature type="region of interest" description="Disordered" evidence="10">
    <location>
        <begin position="1"/>
        <end position="125"/>
    </location>
</feature>
<name>A0A221W6W8_9PSEU</name>
<dbReference type="InterPro" id="IPR044068">
    <property type="entry name" value="CB"/>
</dbReference>
<dbReference type="CDD" id="cd00798">
    <property type="entry name" value="INT_XerDC_C"/>
    <property type="match status" value="1"/>
</dbReference>
<dbReference type="GO" id="GO:0009037">
    <property type="term" value="F:tyrosine-based site-specific recombinase activity"/>
    <property type="evidence" value="ECO:0007669"/>
    <property type="project" value="UniProtKB-UniRule"/>
</dbReference>
<dbReference type="InterPro" id="IPR013762">
    <property type="entry name" value="Integrase-like_cat_sf"/>
</dbReference>
<keyword evidence="8 9" id="KW-0131">Cell cycle</keyword>
<gene>
    <name evidence="13" type="primary">xerD3</name>
    <name evidence="9" type="synonym">xerC</name>
    <name evidence="13" type="ORF">AHOG_18940</name>
</gene>
<comment type="function">
    <text evidence="9">Site-specific tyrosine recombinase, which acts by catalyzing the cutting and rejoining of the recombining DNA molecules. The XerC-XerD complex is essential to convert dimers of the bacterial chromosome into monomers to permit their segregation at cell division. It also contributes to the segregational stability of plasmids.</text>
</comment>
<dbReference type="InterPro" id="IPR050090">
    <property type="entry name" value="Tyrosine_recombinase_XerCD"/>
</dbReference>
<protein>
    <recommendedName>
        <fullName evidence="9">Tyrosine recombinase XerC</fullName>
    </recommendedName>
</protein>
<evidence type="ECO:0000256" key="3">
    <source>
        <dbReference type="ARBA" id="ARBA00022618"/>
    </source>
</evidence>
<keyword evidence="5 9" id="KW-0229">DNA integration</keyword>
<evidence type="ECO:0000313" key="13">
    <source>
        <dbReference type="EMBL" id="ASO21413.1"/>
    </source>
</evidence>
<evidence type="ECO:0000313" key="14">
    <source>
        <dbReference type="Proteomes" id="UP000204221"/>
    </source>
</evidence>
<dbReference type="GO" id="GO:0005737">
    <property type="term" value="C:cytoplasm"/>
    <property type="evidence" value="ECO:0007669"/>
    <property type="project" value="UniProtKB-SubCell"/>
</dbReference>
<evidence type="ECO:0000256" key="2">
    <source>
        <dbReference type="ARBA" id="ARBA00022490"/>
    </source>
</evidence>
<dbReference type="PROSITE" id="PS51900">
    <property type="entry name" value="CB"/>
    <property type="match status" value="1"/>
</dbReference>
<dbReference type="InterPro" id="IPR023009">
    <property type="entry name" value="Tyrosine_recombinase_XerC/XerD"/>
</dbReference>
<dbReference type="Gene3D" id="1.10.150.130">
    <property type="match status" value="1"/>
</dbReference>
<dbReference type="PANTHER" id="PTHR30349:SF81">
    <property type="entry name" value="TYROSINE RECOMBINASE XERC"/>
    <property type="match status" value="1"/>
</dbReference>
<dbReference type="GO" id="GO:0003677">
    <property type="term" value="F:DNA binding"/>
    <property type="evidence" value="ECO:0007669"/>
    <property type="project" value="UniProtKB-UniRule"/>
</dbReference>
<dbReference type="HAMAP" id="MF_01808">
    <property type="entry name" value="Recomb_XerC_XerD"/>
    <property type="match status" value="1"/>
</dbReference>
<proteinExistence type="inferred from homology"/>
<dbReference type="GO" id="GO:0051301">
    <property type="term" value="P:cell division"/>
    <property type="evidence" value="ECO:0007669"/>
    <property type="project" value="UniProtKB-KW"/>
</dbReference>
<evidence type="ECO:0000256" key="10">
    <source>
        <dbReference type="SAM" id="MobiDB-lite"/>
    </source>
</evidence>
<dbReference type="NCBIfam" id="NF001399">
    <property type="entry name" value="PRK00283.1"/>
    <property type="match status" value="1"/>
</dbReference>
<feature type="domain" description="Tyr recombinase" evidence="11">
    <location>
        <begin position="241"/>
        <end position="425"/>
    </location>
</feature>
<dbReference type="SUPFAM" id="SSF47823">
    <property type="entry name" value="lambda integrase-like, N-terminal domain"/>
    <property type="match status" value="1"/>
</dbReference>
<dbReference type="Gene3D" id="1.10.443.10">
    <property type="entry name" value="Intergrase catalytic core"/>
    <property type="match status" value="1"/>
</dbReference>
<evidence type="ECO:0000256" key="9">
    <source>
        <dbReference type="HAMAP-Rule" id="MF_01808"/>
    </source>
</evidence>
<evidence type="ECO:0000256" key="5">
    <source>
        <dbReference type="ARBA" id="ARBA00022908"/>
    </source>
</evidence>
<keyword evidence="4 9" id="KW-0159">Chromosome partition</keyword>
<dbReference type="Pfam" id="PF00589">
    <property type="entry name" value="Phage_integrase"/>
    <property type="match status" value="1"/>
</dbReference>
<evidence type="ECO:0000256" key="6">
    <source>
        <dbReference type="ARBA" id="ARBA00023125"/>
    </source>
</evidence>
<keyword evidence="7 9" id="KW-0233">DNA recombination</keyword>
<feature type="active site" evidence="9">
    <location>
        <position position="305"/>
    </location>
</feature>
<evidence type="ECO:0000256" key="1">
    <source>
        <dbReference type="ARBA" id="ARBA00004496"/>
    </source>
</evidence>
<dbReference type="PROSITE" id="PS51898">
    <property type="entry name" value="TYR_RECOMBINASE"/>
    <property type="match status" value="1"/>
</dbReference>
<feature type="active site" evidence="9">
    <location>
        <position position="380"/>
    </location>
</feature>
<feature type="active site" description="O-(3'-phospho-DNA)-tyrosine intermediate" evidence="9">
    <location>
        <position position="412"/>
    </location>
</feature>
<keyword evidence="2 9" id="KW-0963">Cytoplasm</keyword>
<dbReference type="InterPro" id="IPR011010">
    <property type="entry name" value="DNA_brk_join_enz"/>
</dbReference>
<dbReference type="KEGG" id="ahg:AHOG_18940"/>
<dbReference type="GO" id="GO:0006313">
    <property type="term" value="P:DNA transposition"/>
    <property type="evidence" value="ECO:0007669"/>
    <property type="project" value="UniProtKB-UniRule"/>
</dbReference>
<accession>A0A221W6W8</accession>
<dbReference type="Pfam" id="PF02899">
    <property type="entry name" value="Phage_int_SAM_1"/>
    <property type="match status" value="1"/>
</dbReference>
<dbReference type="InterPro" id="IPR002104">
    <property type="entry name" value="Integrase_catalytic"/>
</dbReference>
<dbReference type="PANTHER" id="PTHR30349">
    <property type="entry name" value="PHAGE INTEGRASE-RELATED"/>
    <property type="match status" value="1"/>
</dbReference>
<evidence type="ECO:0000256" key="8">
    <source>
        <dbReference type="ARBA" id="ARBA00023306"/>
    </source>
</evidence>
<feature type="active site" evidence="9">
    <location>
        <position position="377"/>
    </location>
</feature>
<keyword evidence="6 9" id="KW-0238">DNA-binding</keyword>
<comment type="subcellular location">
    <subcellularLocation>
        <location evidence="1 9">Cytoplasm</location>
    </subcellularLocation>
</comment>
<dbReference type="InterPro" id="IPR010998">
    <property type="entry name" value="Integrase_recombinase_N"/>
</dbReference>
<sequence length="435" mass="43941">MTGGDVVEADGSARGRALGSASPPAAGCSAAEPPEPTGAASAGTAGGSATSLGGAAGTGAAGENAPGGCAAGRNAAGAGTSGTDPARGNRPGVDLACADAPDDGGGESARRATGPYRRDDHSDEPAPAAELVGRVAEYLDHLAVERGTARNTLEAYGRDLRRYLRGLAARGVASLAEVTRADVTAHVAALREGGSSRPPLSAASAARALIAVRGLHRFAHREGIVAIDVAADVTPPGVPRGLPKALPVDDVLRLVDGSGGPEPRGLRDRALVELLYSTGARISEAVGLDVDDVDAEGRTVLLAGKGGRQRLVPIGRPALAAVQAYLVRGRPTLSAAGRGGPALFLNARGGRLSRQSAWQILKTAASAVGLADSVSPHTLRHSFATHLMEAGADVRVVQELLGHASVTTTQVYTLVTINALREVYALAHPRARDPD</sequence>
<feature type="domain" description="Core-binding (CB)" evidence="12">
    <location>
        <begin position="129"/>
        <end position="220"/>
    </location>
</feature>
<comment type="similarity">
    <text evidence="9">Belongs to the 'phage' integrase family. XerC subfamily.</text>
</comment>
<reference evidence="13 14" key="1">
    <citation type="submission" date="2017-07" db="EMBL/GenBank/DDBJ databases">
        <title>Complete genome sequence of Actinoalloteichus hoggarensis DSM 45943, type strain of Actinoalloteichus hoggarensis.</title>
        <authorList>
            <person name="Ruckert C."/>
            <person name="Nouioui I."/>
            <person name="Willmese J."/>
            <person name="van Wezel G."/>
            <person name="Klenk H.-P."/>
            <person name="Kalinowski J."/>
            <person name="Zotchev S.B."/>
        </authorList>
    </citation>
    <scope>NUCLEOTIDE SEQUENCE [LARGE SCALE GENOMIC DNA]</scope>
    <source>
        <strain evidence="13 14">DSM 45943</strain>
    </source>
</reference>
<dbReference type="GO" id="GO:0007059">
    <property type="term" value="P:chromosome segregation"/>
    <property type="evidence" value="ECO:0007669"/>
    <property type="project" value="UniProtKB-UniRule"/>
</dbReference>
<feature type="active site" evidence="9">
    <location>
        <position position="281"/>
    </location>
</feature>